<reference evidence="1" key="1">
    <citation type="submission" date="2021-01" db="EMBL/GenBank/DDBJ databases">
        <title>Complete genome sequence of Clostridiales bacterium R-7.</title>
        <authorList>
            <person name="Mahoney-Kurpe S.C."/>
            <person name="Palevich N."/>
            <person name="Koike S."/>
            <person name="Moon C.D."/>
            <person name="Attwood G.T."/>
        </authorList>
    </citation>
    <scope>NUCLEOTIDE SEQUENCE</scope>
    <source>
        <strain evidence="1">R-7</strain>
    </source>
</reference>
<gene>
    <name evidence="1" type="ORF">JYE49_15050</name>
</gene>
<evidence type="ECO:0000313" key="1">
    <source>
        <dbReference type="EMBL" id="QUC67128.1"/>
    </source>
</evidence>
<evidence type="ECO:0000313" key="2">
    <source>
        <dbReference type="Proteomes" id="UP000682782"/>
    </source>
</evidence>
<keyword evidence="2" id="KW-1185">Reference proteome</keyword>
<dbReference type="Proteomes" id="UP000682782">
    <property type="component" value="Chromosome"/>
</dbReference>
<organism evidence="1 2">
    <name type="scientific">Aristaeella hokkaidonensis</name>
    <dbReference type="NCBI Taxonomy" id="3046382"/>
    <lineage>
        <taxon>Bacteria</taxon>
        <taxon>Bacillati</taxon>
        <taxon>Bacillota</taxon>
        <taxon>Clostridia</taxon>
        <taxon>Eubacteriales</taxon>
        <taxon>Aristaeellaceae</taxon>
        <taxon>Aristaeella</taxon>
    </lineage>
</organism>
<protein>
    <submittedName>
        <fullName evidence="1">Uncharacterized protein</fullName>
    </submittedName>
</protein>
<sequence>MRFSQWVYERPDYTALKNRLNGLKTRIRDAASYEELREAWLAVKAECEYMEFQEEIAYVRHLCGMDYENSTEEVKIQNMEDPEVYALRDECNLLAKHSCFASRLENEFGSMIFAQIKEKTTVNEADSLKLQTEESRLKTEYRRLMRNSNRDDNELFEVFSRLIEIRRDLAASLGYKDYTELGYRLRNRYDYGRDELSVFRKQVQKTVTPVLDDLKRRGVEKTRFPAAARGSGELIAAISRMFHELSEETGNFVEEMIQKELYDLDSRENKRSILWTCCMFPGKKLPFVIGNYSGDGMETGYAVHEFGHGFAFYTAARTQPLYEYHRSSPAVNEIHSKTMELFMYPYLESFVGDRKKEYIRNHMLQQMENLVYRCAIDEFEHRMYDLPRRTRTVLCELWADISQKYMPWIRFSQDDLSEGKCWPHQTHIVEVPFYYIEYDIAQISTWEFYMGMRNDRTRTLENYMKLCRAGGSKSFRELLAIAGLSDPFAEGTVERICGPVAEELQGIL</sequence>
<proteinExistence type="predicted"/>
<name>A0AC61N7E6_9FIRM</name>
<accession>A0AC61N7E6</accession>
<dbReference type="EMBL" id="CP068393">
    <property type="protein sequence ID" value="QUC67128.1"/>
    <property type="molecule type" value="Genomic_DNA"/>
</dbReference>